<accession>A0A2A2MC90</accession>
<dbReference type="Gene3D" id="3.40.630.30">
    <property type="match status" value="1"/>
</dbReference>
<dbReference type="SUPFAM" id="SSF55729">
    <property type="entry name" value="Acyl-CoA N-acyltransferases (Nat)"/>
    <property type="match status" value="1"/>
</dbReference>
<dbReference type="PROSITE" id="PS51186">
    <property type="entry name" value="GNAT"/>
    <property type="match status" value="1"/>
</dbReference>
<dbReference type="AlphaFoldDB" id="A0A2A2MC90"/>
<sequence>MKLTIERLMALNPDDIRDLGKVWPEQQPEIWQAWLDDGHALFAARFNDRLLGAVKVCADRQKGFATLHDLCVREVTRRRGVGLYLVEDTMRQLPEINVWQLAASEVPGVGLEEMNAFMAACGFNFCELNSGEQGWQN</sequence>
<evidence type="ECO:0000256" key="1">
    <source>
        <dbReference type="HAMAP-Rule" id="MF_02018"/>
    </source>
</evidence>
<dbReference type="GO" id="GO:0016747">
    <property type="term" value="F:acyltransferase activity, transferring groups other than amino-acyl groups"/>
    <property type="evidence" value="ECO:0007669"/>
    <property type="project" value="InterPro"/>
</dbReference>
<comment type="function">
    <text evidence="1">Controls both the activation and catalytic activity of PanD in a coenzyme A (CoA)-dependent fashion.</text>
</comment>
<dbReference type="Pfam" id="PF12568">
    <property type="entry name" value="PanZ"/>
    <property type="match status" value="1"/>
</dbReference>
<reference evidence="3 4" key="1">
    <citation type="submission" date="2017-08" db="EMBL/GenBank/DDBJ databases">
        <title>Draft Genome Sequence of Hafnia alvei CITHA-6 Isolated from Raw Bovine Milk.</title>
        <authorList>
            <person name="Culligan E.P."/>
            <person name="Mcsweeney A."/>
            <person name="O'Doherty C."/>
            <person name="Gleeson E."/>
            <person name="O'Riordan D."/>
            <person name="Sleator R.D."/>
        </authorList>
    </citation>
    <scope>NUCLEOTIDE SEQUENCE [LARGE SCALE GENOMIC DNA]</scope>
    <source>
        <strain evidence="3 4">CITHA-6</strain>
    </source>
</reference>
<dbReference type="OrthoDB" id="5736859at2"/>
<dbReference type="InterPro" id="IPR016181">
    <property type="entry name" value="Acyl_CoA_acyltransferase"/>
</dbReference>
<feature type="binding site" evidence="1">
    <location>
        <begin position="70"/>
        <end position="72"/>
    </location>
    <ligand>
        <name>CoA</name>
        <dbReference type="ChEBI" id="CHEBI:57287"/>
    </ligand>
</feature>
<dbReference type="InterPro" id="IPR000182">
    <property type="entry name" value="GNAT_dom"/>
</dbReference>
<evidence type="ECO:0000259" key="2">
    <source>
        <dbReference type="PROSITE" id="PS51186"/>
    </source>
</evidence>
<dbReference type="EMBL" id="NQMS01000004">
    <property type="protein sequence ID" value="PAV96497.1"/>
    <property type="molecule type" value="Genomic_DNA"/>
</dbReference>
<feature type="domain" description="N-acetyltransferase" evidence="2">
    <location>
        <begin position="3"/>
        <end position="137"/>
    </location>
</feature>
<dbReference type="HAMAP" id="MF_02018">
    <property type="entry name" value="PanZ_PanM"/>
    <property type="match status" value="1"/>
</dbReference>
<name>A0A2A2MC90_9GAMM</name>
<evidence type="ECO:0000313" key="3">
    <source>
        <dbReference type="EMBL" id="PAV96497.1"/>
    </source>
</evidence>
<dbReference type="InterPro" id="IPR040448">
    <property type="entry name" value="PanZ_GNAT"/>
</dbReference>
<evidence type="ECO:0000313" key="4">
    <source>
        <dbReference type="Proteomes" id="UP000218796"/>
    </source>
</evidence>
<dbReference type="KEGG" id="hpar:AL518_05120"/>
<comment type="similarity">
    <text evidence="1">Belongs to the PanZ/PanM family.</text>
</comment>
<keyword evidence="4" id="KW-1185">Reference proteome</keyword>
<gene>
    <name evidence="1" type="primary">panZ</name>
    <name evidence="3" type="ORF">CJD50_12425</name>
</gene>
<dbReference type="GO" id="GO:0031638">
    <property type="term" value="P:zymogen activation"/>
    <property type="evidence" value="ECO:0007669"/>
    <property type="project" value="InterPro"/>
</dbReference>
<proteinExistence type="inferred from homology"/>
<dbReference type="RefSeq" id="WP_008815664.1">
    <property type="nucleotide sequence ID" value="NZ_CALECD010000071.1"/>
</dbReference>
<feature type="binding site" evidence="1">
    <location>
        <begin position="76"/>
        <end position="83"/>
    </location>
    <ligand>
        <name>CoA</name>
        <dbReference type="ChEBI" id="CHEBI:57287"/>
    </ligand>
</feature>
<dbReference type="GO" id="GO:0015940">
    <property type="term" value="P:pantothenate biosynthetic process"/>
    <property type="evidence" value="ECO:0007669"/>
    <property type="project" value="UniProtKB-UniRule"/>
</dbReference>
<comment type="caution">
    <text evidence="3">The sequence shown here is derived from an EMBL/GenBank/DDBJ whole genome shotgun (WGS) entry which is preliminary data.</text>
</comment>
<comment type="subunit">
    <text evidence="1">Interacts with PanD in the presence of CoA.</text>
</comment>
<keyword evidence="1" id="KW-0566">Pantothenate biosynthesis</keyword>
<dbReference type="GeneID" id="69640624"/>
<dbReference type="NCBIfam" id="NF033213">
    <property type="entry name" value="matur_PanM"/>
    <property type="match status" value="1"/>
</dbReference>
<protein>
    <recommendedName>
        <fullName evidence="1">PanD regulatory factor</fullName>
    </recommendedName>
</protein>
<organism evidence="3 4">
    <name type="scientific">Hafnia paralvei</name>
    <dbReference type="NCBI Taxonomy" id="546367"/>
    <lineage>
        <taxon>Bacteria</taxon>
        <taxon>Pseudomonadati</taxon>
        <taxon>Pseudomonadota</taxon>
        <taxon>Gammaproteobacteria</taxon>
        <taxon>Enterobacterales</taxon>
        <taxon>Hafniaceae</taxon>
        <taxon>Hafnia</taxon>
    </lineage>
</organism>
<dbReference type="InterPro" id="IPR032900">
    <property type="entry name" value="PanZ"/>
</dbReference>
<dbReference type="Proteomes" id="UP000218796">
    <property type="component" value="Unassembled WGS sequence"/>
</dbReference>